<feature type="region of interest" description="Disordered" evidence="1">
    <location>
        <begin position="920"/>
        <end position="1020"/>
    </location>
</feature>
<evidence type="ECO:0000313" key="2">
    <source>
        <dbReference type="EMBL" id="CAK8986642.1"/>
    </source>
</evidence>
<dbReference type="SUPFAM" id="SSF53098">
    <property type="entry name" value="Ribonuclease H-like"/>
    <property type="match status" value="1"/>
</dbReference>
<keyword evidence="3" id="KW-1185">Reference proteome</keyword>
<dbReference type="Gene3D" id="3.30.420.10">
    <property type="entry name" value="Ribonuclease H-like superfamily/Ribonuclease H"/>
    <property type="match status" value="1"/>
</dbReference>
<evidence type="ECO:0000313" key="3">
    <source>
        <dbReference type="Proteomes" id="UP001642484"/>
    </source>
</evidence>
<protein>
    <submittedName>
        <fullName evidence="2">Uncharacterized protein</fullName>
    </submittedName>
</protein>
<evidence type="ECO:0000256" key="1">
    <source>
        <dbReference type="SAM" id="MobiDB-lite"/>
    </source>
</evidence>
<accession>A0ABP0H9R5</accession>
<sequence length="1144" mass="127916">MNFANQTVWLKLSRAHESQLLPLKRRSLDVHIEKIEEGHRLKRQQIKSWTGCSKSNEQLGPRHYLQKMILLSGAWLCTLRLREMNLKEEEEREVWHLNLDIMEGITMHQLASWPGLEVLNYLKDQVRDYLIHQEADSLVGKVLWLELHINLELHTVIQEWARLQAQVVELMVVELQHILGYHMVIPQVQVDLPGQDQILPQAFMVDNLMGRLLALDDYVAEEKIVGAFLIWTMMSSGEGCDDGPLPTKLADRIRTSKSWAAWAPGLVAAIKESLRRLLGVLEEESRSGDTHNMSKMDLAAWHRHIKQGHIPFRADCRICGEAMGCDKPHKRLGGSATKFTMSADLCGPFPAGRDLGTGVTCKYALISTVAVPIVSELPGEVAEPYDTADDVKHTEDLPCDPEEREMLSDDEVQRLNELAQIEEAQEAPGHQNITFAEVIPDRTVESLVRALSRLHAKYRMLGIQVYRLHTDRERSFASVPIQKWCEQRQLRLTLTAGDDSKANGRIEGEVNQIKRCHQSSTALWGNIHHLYLTILLLEPWAPCMISRTQLLLHAELGGEDPLPFLDEFGCSLALQCEDEGESEEVVGGSTPKTHDQGDQCQHPDLPGELEDPMCCSRQQAEQWHELEQQRHWALKQLWCQGLREVAVGEDAGSVHGSWLREVELLLRGAEDQLSFQHSSLQNYKMASLAPMAGSTEVPVTVLQTYTVSLQQVRKELENGSLPCVMNMVNWSHRPRVLVEAGICPPTELWEISHAVYGLNDAPANWSHYRDRELPQLRFKAEGHEYQLVTTPEPNLWKLVKVWPNSIPEDDTSEGFLAVYVDDMLVAAPSPLAQAVIDGIRARWRCSEPEWASSEKSLKFCGFEIKCRPGEVILNQTSYTRDLLARHEGPATVHVPDSVLGSARMAARPMVPTEEQWVGYSFFRDNPPQPPLPEHATLDSQTSSSTPAGQTTGSSSTPTPPGQSLSTSQVSASSGPLPVRPEDELLRGIRRVRRGSTDSSTGTPTSTLSSTMTASTRGMDAMEAPLTLGYLGRMRGQENRGERPAPPNMQVPLEEERSDWILSLHSEGLLLARHPNLPDEATPQWLGIQMPVARSSRPAGAGRPSEASRPAARSEGNRPAARSSLGPMPINEEWDSDGSYELLTN</sequence>
<proteinExistence type="predicted"/>
<comment type="caution">
    <text evidence="2">The sequence shown here is derived from an EMBL/GenBank/DDBJ whole genome shotgun (WGS) entry which is preliminary data.</text>
</comment>
<feature type="compositionally biased region" description="Low complexity" evidence="1">
    <location>
        <begin position="939"/>
        <end position="973"/>
    </location>
</feature>
<name>A0ABP0H9R5_9DINO</name>
<feature type="region of interest" description="Disordered" evidence="1">
    <location>
        <begin position="1092"/>
        <end position="1144"/>
    </location>
</feature>
<gene>
    <name evidence="2" type="ORF">CCMP2556_LOCUS573</name>
</gene>
<feature type="compositionally biased region" description="Low complexity" evidence="1">
    <location>
        <begin position="996"/>
        <end position="1015"/>
    </location>
</feature>
<dbReference type="Proteomes" id="UP001642484">
    <property type="component" value="Unassembled WGS sequence"/>
</dbReference>
<dbReference type="EMBL" id="CAXAMN010000137">
    <property type="protein sequence ID" value="CAK8986642.1"/>
    <property type="molecule type" value="Genomic_DNA"/>
</dbReference>
<reference evidence="2 3" key="1">
    <citation type="submission" date="2024-02" db="EMBL/GenBank/DDBJ databases">
        <authorList>
            <person name="Chen Y."/>
            <person name="Shah S."/>
            <person name="Dougan E. K."/>
            <person name="Thang M."/>
            <person name="Chan C."/>
        </authorList>
    </citation>
    <scope>NUCLEOTIDE SEQUENCE [LARGE SCALE GENOMIC DNA]</scope>
</reference>
<organism evidence="2 3">
    <name type="scientific">Durusdinium trenchii</name>
    <dbReference type="NCBI Taxonomy" id="1381693"/>
    <lineage>
        <taxon>Eukaryota</taxon>
        <taxon>Sar</taxon>
        <taxon>Alveolata</taxon>
        <taxon>Dinophyceae</taxon>
        <taxon>Suessiales</taxon>
        <taxon>Symbiodiniaceae</taxon>
        <taxon>Durusdinium</taxon>
    </lineage>
</organism>
<dbReference type="InterPro" id="IPR012337">
    <property type="entry name" value="RNaseH-like_sf"/>
</dbReference>
<dbReference type="InterPro" id="IPR036397">
    <property type="entry name" value="RNaseH_sf"/>
</dbReference>